<evidence type="ECO:0000256" key="4">
    <source>
        <dbReference type="SAM" id="MobiDB-lite"/>
    </source>
</evidence>
<dbReference type="PROSITE" id="PS00972">
    <property type="entry name" value="USP_1"/>
    <property type="match status" value="1"/>
</dbReference>
<dbReference type="Gene3D" id="3.10.20.90">
    <property type="entry name" value="Phosphatidylinositol 3-kinase Catalytic Subunit, Chain A, domain 1"/>
    <property type="match status" value="1"/>
</dbReference>
<dbReference type="Gene3D" id="3.90.70.10">
    <property type="entry name" value="Cysteine proteinases"/>
    <property type="match status" value="2"/>
</dbReference>
<dbReference type="PRINTS" id="PR00450">
    <property type="entry name" value="RECOVERIN"/>
</dbReference>
<dbReference type="Gene3D" id="1.10.238.10">
    <property type="entry name" value="EF-hand"/>
    <property type="match status" value="2"/>
</dbReference>
<dbReference type="SMART" id="SM00695">
    <property type="entry name" value="DUSP"/>
    <property type="match status" value="1"/>
</dbReference>
<dbReference type="PROSITE" id="PS50222">
    <property type="entry name" value="EF_HAND_2"/>
    <property type="match status" value="2"/>
</dbReference>
<dbReference type="GO" id="GO:0005794">
    <property type="term" value="C:Golgi apparatus"/>
    <property type="evidence" value="ECO:0007669"/>
    <property type="project" value="TreeGrafter"/>
</dbReference>
<feature type="domain" description="USP" evidence="6">
    <location>
        <begin position="741"/>
        <end position="1584"/>
    </location>
</feature>
<dbReference type="InterPro" id="IPR006615">
    <property type="entry name" value="Pept_C19_DUSP"/>
</dbReference>
<organism evidence="8 9">
    <name type="scientific">Bombyx mori</name>
    <name type="common">Silk moth</name>
    <dbReference type="NCBI Taxonomy" id="7091"/>
    <lineage>
        <taxon>Eukaryota</taxon>
        <taxon>Metazoa</taxon>
        <taxon>Ecdysozoa</taxon>
        <taxon>Arthropoda</taxon>
        <taxon>Hexapoda</taxon>
        <taxon>Insecta</taxon>
        <taxon>Pterygota</taxon>
        <taxon>Neoptera</taxon>
        <taxon>Endopterygota</taxon>
        <taxon>Lepidoptera</taxon>
        <taxon>Glossata</taxon>
        <taxon>Ditrysia</taxon>
        <taxon>Bombycoidea</taxon>
        <taxon>Bombycidae</taxon>
        <taxon>Bombycinae</taxon>
        <taxon>Bombyx</taxon>
    </lineage>
</organism>
<keyword evidence="3" id="KW-0106">Calcium</keyword>
<dbReference type="Pfam" id="PF25265">
    <property type="entry name" value="USP32_N"/>
    <property type="match status" value="1"/>
</dbReference>
<feature type="domain" description="EF-hand" evidence="5">
    <location>
        <begin position="273"/>
        <end position="308"/>
    </location>
</feature>
<dbReference type="InterPro" id="IPR018247">
    <property type="entry name" value="EF_Hand_1_Ca_BS"/>
</dbReference>
<feature type="region of interest" description="Disordered" evidence="4">
    <location>
        <begin position="1450"/>
        <end position="1496"/>
    </location>
</feature>
<feature type="compositionally biased region" description="Acidic residues" evidence="4">
    <location>
        <begin position="1457"/>
        <end position="1468"/>
    </location>
</feature>
<dbReference type="Pfam" id="PF06337">
    <property type="entry name" value="DUSP"/>
    <property type="match status" value="1"/>
</dbReference>
<dbReference type="InterPro" id="IPR050185">
    <property type="entry name" value="Ub_carboxyl-term_hydrolase"/>
</dbReference>
<dbReference type="SUPFAM" id="SSF143791">
    <property type="entry name" value="DUSP-like"/>
    <property type="match status" value="1"/>
</dbReference>
<dbReference type="InterPro" id="IPR038765">
    <property type="entry name" value="Papain-like_cys_pep_sf"/>
</dbReference>
<feature type="region of interest" description="Disordered" evidence="4">
    <location>
        <begin position="1263"/>
        <end position="1298"/>
    </location>
</feature>
<name>A0A8R2C9V6_BOMMO</name>
<keyword evidence="9" id="KW-1185">Reference proteome</keyword>
<protein>
    <recommendedName>
        <fullName evidence="2">ubiquitinyl hydrolase 1</fullName>
        <ecNumber evidence="2">3.4.19.12</ecNumber>
    </recommendedName>
</protein>
<evidence type="ECO:0000256" key="3">
    <source>
        <dbReference type="ARBA" id="ARBA00022837"/>
    </source>
</evidence>
<dbReference type="PANTHER" id="PTHR21646:SF76">
    <property type="entry name" value="UBIQUITIN CARBOXYL-TERMINAL HYDROLASE 32"/>
    <property type="match status" value="1"/>
</dbReference>
<feature type="domain" description="DUSP" evidence="7">
    <location>
        <begin position="425"/>
        <end position="588"/>
    </location>
</feature>
<dbReference type="GeneID" id="101736510"/>
<dbReference type="Gene3D" id="3.30.2230.10">
    <property type="entry name" value="DUSP-like"/>
    <property type="match status" value="1"/>
</dbReference>
<dbReference type="KEGG" id="bmor:101736510"/>
<evidence type="ECO:0000256" key="2">
    <source>
        <dbReference type="ARBA" id="ARBA00012759"/>
    </source>
</evidence>
<evidence type="ECO:0000259" key="6">
    <source>
        <dbReference type="PROSITE" id="PS50235"/>
    </source>
</evidence>
<dbReference type="GO" id="GO:0004843">
    <property type="term" value="F:cysteine-type deubiquitinase activity"/>
    <property type="evidence" value="ECO:0007669"/>
    <property type="project" value="UniProtKB-EC"/>
</dbReference>
<dbReference type="SMART" id="SM00054">
    <property type="entry name" value="EFh"/>
    <property type="match status" value="2"/>
</dbReference>
<dbReference type="GO" id="GO:0016579">
    <property type="term" value="P:protein deubiquitination"/>
    <property type="evidence" value="ECO:0007669"/>
    <property type="project" value="InterPro"/>
</dbReference>
<dbReference type="InterPro" id="IPR057368">
    <property type="entry name" value="USP32_N"/>
</dbReference>
<dbReference type="RefSeq" id="XP_012552320.2">
    <property type="nucleotide sequence ID" value="XM_012696866.4"/>
</dbReference>
<dbReference type="PROSITE" id="PS00973">
    <property type="entry name" value="USP_2"/>
    <property type="match status" value="1"/>
</dbReference>
<dbReference type="Pfam" id="PF00443">
    <property type="entry name" value="UCH"/>
    <property type="match status" value="1"/>
</dbReference>
<sequence>MGAKDSKPSFITYEDAVKRVSDSELRRIREAFKRCAGANGTALSLEAFVHEVLCDGVPYDVAEWLYQACGGTKRGIAFKELLCGIVVLTKGNLEEKIKFLWTLYVNNQGDNGSYIYKKDFARALHLENTSLPATAAQRSAEILLGLFGAGDKVTFDQFRSWLLIHKDATVLSKWLLSEVNDVYDLETPTFYQTLAGVTHLEERDIIELEKCFWSLRNGAPTGQLDAESLGPLLSPPLPAAAVAGTFLAFDENRDGHVDFKELCCGLSAACRGPTTERLKFCFKIFDLDSDGLLNKKELIDMVSVLCEVANENLKNQGSRSSTPDGSEMGIQNFDPDVILANLRDKLVVAPKNGRKPNFHLGPHGDTEDIINVPESKADGDVLLPETVLTLEDFLIWSVESAHGVVTPFLDLVYQVCHIVLGLRPHCRHSERDIVLGWLRRSVARGYSVGQFWYLVAAEWWGAWLAYTGDAADACCRPATLADDSFMTNSTESMGSLLWRCETASVDSAGSSSGVSSAASPRRHPGSVRNKRLLADNTLKVRTLTGEGGHLRRDVTLAQHRDFELVPDALWRALALWYGGPDPLPRQVIRPPNSDVELELYPLQLKIMRHVPAALGTHGSAGCVPDRQLAYTAAFSRLATIRQVCEFICGALGLAREDMRLWLLGGQGGGVAGAQAGGHAGGVLLDDEQRTLHELHLDERSRLLLELRNKDLTWPEEIGAISSNRATERRETLIAPNLPGATGLHNLGNTCFMNAALQSVWNTGPLTRYFNSGMHLYEVNPGNPLGTGGALAVRYGELCKEVWSCSARSVAPLGVRWCVSRHARALAGGGQHDAQELLAWLLDALHEDLNRARPPAPAPAPADSAGRPDQVVAAEAWEAHTARNQSIITELFYGQLKSKVRCDTCGHESVRFDAFNMLSLPLPMESYLRCEIKVILLDGSVPVKYGVRVNSEGTYLDLKRKLSELCGLPPDLLLLAELSGATIGRELRDADKLTAAGAADLHAYELPPPREPPAARDLLQPDGWCEEASQWAEVSVGRAANPSSLCMPALFCFKRSRSEMLMSQSPPTTFYEKQHHQDRLRSQTLPKDMTRGNSSPALSVKSLNVKPASPRLAKVKFGSSPSNMYKMSETAGPSLVPKQTNYLVAVHRKQCRADAYFLSSQRSRPALFGVPLLVPVEPGQSGRQLYAAVWRQVARLLSARPPSADLNHATDCDDSLGYEFPFTLRAVRADGAWCGRCAWPALCRGCALPLDDRPLVAHADGTIPVLKKRSGEEPPDEEPGPAGRPRQPPGARSASRPDGGCWLRAGSGRVLLAVDWEPTALHLRYSSALERACAEHGSVRAGGARPAGLASCLRAFTRAERLEQHYRCARCRSHQPATKTLQIWRLPPILIIHLKRFQYVNDKWIKSQKVVNFPYRDFDPTEFLAAVPQETILRHAEINYVFTSRPSQLLHDAASGSDGEDDSDSDADGPEQTGCARRRSRSPDSAARRRLQSTSLASTPVTADNLQDFHRHLLQDDQDPLDLKYSLYAVVSHSGQMSGGHYVAYARNPSGTWLCYNDSMCRALPPSAEPPIDPATAYLLFYERQGLDYDRYLPDVGDRRPAAGLLDPDDSDLRKMCVLG</sequence>
<dbReference type="PANTHER" id="PTHR21646">
    <property type="entry name" value="UBIQUITIN CARBOXYL-TERMINAL HYDROLASE"/>
    <property type="match status" value="1"/>
</dbReference>
<dbReference type="Proteomes" id="UP000005204">
    <property type="component" value="Unassembled WGS sequence"/>
</dbReference>
<reference evidence="8" key="2">
    <citation type="submission" date="2022-06" db="UniProtKB">
        <authorList>
            <consortium name="EnsemblMetazoa"/>
        </authorList>
    </citation>
    <scope>IDENTIFICATION</scope>
    <source>
        <strain evidence="8">p50T (Dazao)</strain>
    </source>
</reference>
<dbReference type="EC" id="3.4.19.12" evidence="2"/>
<dbReference type="PROSITE" id="PS00018">
    <property type="entry name" value="EF_HAND_1"/>
    <property type="match status" value="2"/>
</dbReference>
<dbReference type="InterPro" id="IPR002048">
    <property type="entry name" value="EF_hand_dom"/>
</dbReference>
<dbReference type="EnsemblMetazoa" id="XM_012696866.3">
    <property type="protein sequence ID" value="XP_012552320.2"/>
    <property type="gene ID" value="LOC101736510"/>
</dbReference>
<evidence type="ECO:0000256" key="1">
    <source>
        <dbReference type="ARBA" id="ARBA00000707"/>
    </source>
</evidence>
<dbReference type="PROSITE" id="PS50235">
    <property type="entry name" value="USP_3"/>
    <property type="match status" value="1"/>
</dbReference>
<dbReference type="Pfam" id="PF13202">
    <property type="entry name" value="EF-hand_5"/>
    <property type="match status" value="2"/>
</dbReference>
<proteinExistence type="predicted"/>
<feature type="compositionally biased region" description="Low complexity" evidence="4">
    <location>
        <begin position="1279"/>
        <end position="1296"/>
    </location>
</feature>
<dbReference type="PROSITE" id="PS51283">
    <property type="entry name" value="DUSP"/>
    <property type="match status" value="1"/>
</dbReference>
<reference evidence="9" key="1">
    <citation type="journal article" date="2008" name="Insect Biochem. Mol. Biol.">
        <title>The genome of a lepidopteran model insect, the silkworm Bombyx mori.</title>
        <authorList>
            <consortium name="International Silkworm Genome Consortium"/>
        </authorList>
    </citation>
    <scope>NUCLEOTIDE SEQUENCE [LARGE SCALE GENOMIC DNA]</scope>
    <source>
        <strain evidence="9">p50T</strain>
    </source>
</reference>
<feature type="domain" description="EF-hand" evidence="5">
    <location>
        <begin position="237"/>
        <end position="272"/>
    </location>
</feature>
<evidence type="ECO:0000259" key="7">
    <source>
        <dbReference type="PROSITE" id="PS51283"/>
    </source>
</evidence>
<dbReference type="InterPro" id="IPR018200">
    <property type="entry name" value="USP_CS"/>
</dbReference>
<dbReference type="SUPFAM" id="SSF54001">
    <property type="entry name" value="Cysteine proteinases"/>
    <property type="match status" value="1"/>
</dbReference>
<dbReference type="SUPFAM" id="SSF47473">
    <property type="entry name" value="EF-hand"/>
    <property type="match status" value="2"/>
</dbReference>
<accession>A0A8R2C9V6</accession>
<dbReference type="CTD" id="84669"/>
<dbReference type="GO" id="GO:0005509">
    <property type="term" value="F:calcium ion binding"/>
    <property type="evidence" value="ECO:0007669"/>
    <property type="project" value="InterPro"/>
</dbReference>
<dbReference type="InterPro" id="IPR011992">
    <property type="entry name" value="EF-hand-dom_pair"/>
</dbReference>
<comment type="catalytic activity">
    <reaction evidence="1">
        <text>Thiol-dependent hydrolysis of ester, thioester, amide, peptide and isopeptide bonds formed by the C-terminal Gly of ubiquitin (a 76-residue protein attached to proteins as an intracellular targeting signal).</text>
        <dbReference type="EC" id="3.4.19.12"/>
    </reaction>
</comment>
<evidence type="ECO:0000313" key="8">
    <source>
        <dbReference type="EnsemblMetazoa" id="XP_012552320.2"/>
    </source>
</evidence>
<dbReference type="CDD" id="cd00051">
    <property type="entry name" value="EFh"/>
    <property type="match status" value="1"/>
</dbReference>
<dbReference type="InterPro" id="IPR001394">
    <property type="entry name" value="Peptidase_C19_UCH"/>
</dbReference>
<dbReference type="InterPro" id="IPR028889">
    <property type="entry name" value="USP"/>
</dbReference>
<dbReference type="InterPro" id="IPR035927">
    <property type="entry name" value="DUSP-like_sf"/>
</dbReference>
<evidence type="ECO:0000259" key="5">
    <source>
        <dbReference type="PROSITE" id="PS50222"/>
    </source>
</evidence>
<evidence type="ECO:0000313" key="9">
    <source>
        <dbReference type="Proteomes" id="UP000005204"/>
    </source>
</evidence>